<dbReference type="InterPro" id="IPR026444">
    <property type="entry name" value="Secre_tail"/>
</dbReference>
<dbReference type="Proteomes" id="UP001597013">
    <property type="component" value="Unassembled WGS sequence"/>
</dbReference>
<feature type="non-terminal residue" evidence="3">
    <location>
        <position position="1"/>
    </location>
</feature>
<keyword evidence="1" id="KW-0732">Signal</keyword>
<feature type="domain" description="Secretion system C-terminal sorting" evidence="2">
    <location>
        <begin position="160"/>
        <end position="234"/>
    </location>
</feature>
<evidence type="ECO:0000259" key="2">
    <source>
        <dbReference type="Pfam" id="PF18962"/>
    </source>
</evidence>
<comment type="caution">
    <text evidence="3">The sequence shown here is derived from an EMBL/GenBank/DDBJ whole genome shotgun (WGS) entry which is preliminary data.</text>
</comment>
<accession>A0ABW3N7I5</accession>
<protein>
    <submittedName>
        <fullName evidence="3">T9SS type A sorting domain-containing protein</fullName>
    </submittedName>
</protein>
<evidence type="ECO:0000313" key="3">
    <source>
        <dbReference type="EMBL" id="MFD1063592.1"/>
    </source>
</evidence>
<evidence type="ECO:0000313" key="4">
    <source>
        <dbReference type="Proteomes" id="UP001597013"/>
    </source>
</evidence>
<sequence>CERPTDGFLASELTGTADCDDGNAGINAPITYFEDNDGDGFGSSVSADFCQTTAPAGYVDNNTDCDDNDADEFPGQTWYIDADGDNFGASLVTACERPINGFLITELSGTGTDDCDDTNPNKNPNGVEIPNNGIDEDCDGFDDTTLDIDEDILESFSLSPNPFNDNITVLIPSKYIGDTFNISIYDLNGRKVFDKTKSASNTTININGLSHLQKAPYIIRIKNNSTNNVFNSKLIKY</sequence>
<dbReference type="Pfam" id="PF18962">
    <property type="entry name" value="Por_Secre_tail"/>
    <property type="match status" value="1"/>
</dbReference>
<organism evidence="3 4">
    <name type="scientific">Winogradskyella litorisediminis</name>
    <dbReference type="NCBI Taxonomy" id="1156618"/>
    <lineage>
        <taxon>Bacteria</taxon>
        <taxon>Pseudomonadati</taxon>
        <taxon>Bacteroidota</taxon>
        <taxon>Flavobacteriia</taxon>
        <taxon>Flavobacteriales</taxon>
        <taxon>Flavobacteriaceae</taxon>
        <taxon>Winogradskyella</taxon>
    </lineage>
</organism>
<dbReference type="RefSeq" id="WP_386130759.1">
    <property type="nucleotide sequence ID" value="NZ_JBHTJL010000012.1"/>
</dbReference>
<evidence type="ECO:0000256" key="1">
    <source>
        <dbReference type="ARBA" id="ARBA00022729"/>
    </source>
</evidence>
<name>A0ABW3N7I5_9FLAO</name>
<reference evidence="4" key="1">
    <citation type="journal article" date="2019" name="Int. J. Syst. Evol. Microbiol.">
        <title>The Global Catalogue of Microorganisms (GCM) 10K type strain sequencing project: providing services to taxonomists for standard genome sequencing and annotation.</title>
        <authorList>
            <consortium name="The Broad Institute Genomics Platform"/>
            <consortium name="The Broad Institute Genome Sequencing Center for Infectious Disease"/>
            <person name="Wu L."/>
            <person name="Ma J."/>
        </authorList>
    </citation>
    <scope>NUCLEOTIDE SEQUENCE [LARGE SCALE GENOMIC DNA]</scope>
    <source>
        <strain evidence="4">CCUG 62215</strain>
    </source>
</reference>
<dbReference type="EMBL" id="JBHTJL010000012">
    <property type="protein sequence ID" value="MFD1063592.1"/>
    <property type="molecule type" value="Genomic_DNA"/>
</dbReference>
<keyword evidence="4" id="KW-1185">Reference proteome</keyword>
<proteinExistence type="predicted"/>
<dbReference type="Pfam" id="PF11617">
    <property type="entry name" value="Cu-binding_MopE"/>
    <property type="match status" value="3"/>
</dbReference>
<dbReference type="InterPro" id="IPR021655">
    <property type="entry name" value="Put_metal-bd"/>
</dbReference>
<dbReference type="NCBIfam" id="TIGR04183">
    <property type="entry name" value="Por_Secre_tail"/>
    <property type="match status" value="1"/>
</dbReference>
<gene>
    <name evidence="3" type="ORF">ACFQ1Q_10085</name>
</gene>